<feature type="transmembrane region" description="Helical" evidence="6">
    <location>
        <begin position="192"/>
        <end position="210"/>
    </location>
</feature>
<dbReference type="GO" id="GO:0005524">
    <property type="term" value="F:ATP binding"/>
    <property type="evidence" value="ECO:0007669"/>
    <property type="project" value="InterPro"/>
</dbReference>
<reference evidence="8 9" key="1">
    <citation type="submission" date="2019-08" db="EMBL/GenBank/DDBJ databases">
        <title>In-depth cultivation of the pig gut microbiome towards novel bacterial diversity and tailored functional studies.</title>
        <authorList>
            <person name="Wylensek D."/>
            <person name="Hitch T.C.A."/>
            <person name="Clavel T."/>
        </authorList>
    </citation>
    <scope>NUCLEOTIDE SEQUENCE [LARGE SCALE GENOMIC DNA]</scope>
    <source>
        <strain evidence="8 9">LKV-472-APC-3</strain>
    </source>
</reference>
<dbReference type="SFLD" id="SFLDG00002">
    <property type="entry name" value="C1.7:_P-type_atpase_like"/>
    <property type="match status" value="1"/>
</dbReference>
<dbReference type="InterPro" id="IPR001757">
    <property type="entry name" value="P_typ_ATPase"/>
</dbReference>
<evidence type="ECO:0000256" key="6">
    <source>
        <dbReference type="SAM" id="Phobius"/>
    </source>
</evidence>
<dbReference type="InterPro" id="IPR023214">
    <property type="entry name" value="HAD_sf"/>
</dbReference>
<feature type="transmembrane region" description="Helical" evidence="6">
    <location>
        <begin position="547"/>
        <end position="568"/>
    </location>
</feature>
<dbReference type="SUPFAM" id="SSF81665">
    <property type="entry name" value="Calcium ATPase, transmembrane domain M"/>
    <property type="match status" value="1"/>
</dbReference>
<keyword evidence="2 6" id="KW-0812">Transmembrane</keyword>
<evidence type="ECO:0000256" key="4">
    <source>
        <dbReference type="ARBA" id="ARBA00022989"/>
    </source>
</evidence>
<dbReference type="Pfam" id="PF00702">
    <property type="entry name" value="Hydrolase"/>
    <property type="match status" value="1"/>
</dbReference>
<feature type="transmembrane region" description="Helical" evidence="6">
    <location>
        <begin position="612"/>
        <end position="633"/>
    </location>
</feature>
<dbReference type="PROSITE" id="PS00154">
    <property type="entry name" value="ATPASE_E1_E2"/>
    <property type="match status" value="1"/>
</dbReference>
<evidence type="ECO:0000259" key="7">
    <source>
        <dbReference type="Pfam" id="PF00122"/>
    </source>
</evidence>
<dbReference type="Proteomes" id="UP000434241">
    <property type="component" value="Unassembled WGS sequence"/>
</dbReference>
<dbReference type="PRINTS" id="PR00119">
    <property type="entry name" value="CATATPASE"/>
</dbReference>
<dbReference type="SFLD" id="SFLDS00003">
    <property type="entry name" value="Haloacid_Dehalogenase"/>
    <property type="match status" value="1"/>
</dbReference>
<dbReference type="PANTHER" id="PTHR42861">
    <property type="entry name" value="CALCIUM-TRANSPORTING ATPASE"/>
    <property type="match status" value="1"/>
</dbReference>
<keyword evidence="5 6" id="KW-0472">Membrane</keyword>
<organism evidence="8 9">
    <name type="scientific">Holdemanella porci</name>
    <dbReference type="NCBI Taxonomy" id="2652276"/>
    <lineage>
        <taxon>Bacteria</taxon>
        <taxon>Bacillati</taxon>
        <taxon>Bacillota</taxon>
        <taxon>Erysipelotrichia</taxon>
        <taxon>Erysipelotrichales</taxon>
        <taxon>Erysipelotrichaceae</taxon>
        <taxon>Holdemanella</taxon>
    </lineage>
</organism>
<dbReference type="EMBL" id="VUMR01000027">
    <property type="protein sequence ID" value="MSS56444.1"/>
    <property type="molecule type" value="Genomic_DNA"/>
</dbReference>
<dbReference type="GO" id="GO:0016020">
    <property type="term" value="C:membrane"/>
    <property type="evidence" value="ECO:0007669"/>
    <property type="project" value="UniProtKB-SubCell"/>
</dbReference>
<dbReference type="InterPro" id="IPR059000">
    <property type="entry name" value="ATPase_P-type_domA"/>
</dbReference>
<comment type="subcellular location">
    <subcellularLocation>
        <location evidence="1">Membrane</location>
        <topology evidence="1">Multi-pass membrane protein</topology>
    </subcellularLocation>
</comment>
<dbReference type="InterPro" id="IPR023299">
    <property type="entry name" value="ATPase_P-typ_cyto_dom_N"/>
</dbReference>
<evidence type="ECO:0000256" key="5">
    <source>
        <dbReference type="ARBA" id="ARBA00023136"/>
    </source>
</evidence>
<dbReference type="InterPro" id="IPR044492">
    <property type="entry name" value="P_typ_ATPase_HD_dom"/>
</dbReference>
<feature type="transmembrane region" description="Helical" evidence="6">
    <location>
        <begin position="668"/>
        <end position="692"/>
    </location>
</feature>
<feature type="transmembrane region" description="Helical" evidence="6">
    <location>
        <begin position="20"/>
        <end position="37"/>
    </location>
</feature>
<keyword evidence="3" id="KW-1278">Translocase</keyword>
<comment type="caution">
    <text evidence="8">The sequence shown here is derived from an EMBL/GenBank/DDBJ whole genome shotgun (WGS) entry which is preliminary data.</text>
</comment>
<sequence>MHNSNNLSKSYKEIIKQHVFTLFNGINVVLAIFVFFTGSYRNMLFMITVILNMVIGLFQEIRSKHMLDKLSLLNQTKIHVIRNNTELELSVEEVKVNDILVLYAGDEISFDGHIISGNIECDESMLTGESDAVYKQENSSLLSGSFVISGKCWMHVDKVGQDTYAYSILKHAKRFKRYPSQLRDSIDWIIKWCTYILIPLGCVLFIKQLIKTNYTTATLNTVAAVVGMIPEGLVFLTSVALAISAYKLGKQKVLVQELYCIETLARTDTLCLDKTGTLTQGKLSVCHVEKIENVDGILGDMMQALPDDNATAIAIRNYFKARNYKKVVSYLPFSSQRKYSSVTFEDGEYKLGAYSYIAKEIDLDVEKHIEDYTSQAMRVVVLMKDNAVLAYICLRDELRPDAKDTLNFFKKQGVEIKIISGDDPRTVEALARKAGFTSKSIDMSTIKDVEMVVDSYSIFGRVTPEQKKELVLALKRRNKTVAMTGDGVNDVMALKEADCSIAMGSGSQACKSVASLVLLENQMNTLPVILYQGRCVINNIQRTASLFLVKTIFSIALSLLTLVCLKNYPFKPIQLTLISALATGIPSFILTLEPNGNIVKGNFLRNVISKALPGAICVICSVIGVSILGHFVYISPNEYSTMCTILAGVNALMVLIRVCVPMTMLRKILVTIMSVIFAVSIILCKNFFYIVHLQWYEIIYVILNVCLIPFILTLVSNWVKIILKKINHKKKKLGN</sequence>
<evidence type="ECO:0000313" key="8">
    <source>
        <dbReference type="EMBL" id="MSS56444.1"/>
    </source>
</evidence>
<feature type="domain" description="P-type ATPase A" evidence="7">
    <location>
        <begin position="73"/>
        <end position="172"/>
    </location>
</feature>
<dbReference type="AlphaFoldDB" id="A0A6N7VIZ9"/>
<evidence type="ECO:0000256" key="2">
    <source>
        <dbReference type="ARBA" id="ARBA00022692"/>
    </source>
</evidence>
<protein>
    <submittedName>
        <fullName evidence="8">HAD-IC family P-type ATPase</fullName>
    </submittedName>
</protein>
<dbReference type="SUPFAM" id="SSF56784">
    <property type="entry name" value="HAD-like"/>
    <property type="match status" value="1"/>
</dbReference>
<dbReference type="Gene3D" id="3.40.50.1000">
    <property type="entry name" value="HAD superfamily/HAD-like"/>
    <property type="match status" value="1"/>
</dbReference>
<dbReference type="SFLD" id="SFLDF00027">
    <property type="entry name" value="p-type_atpase"/>
    <property type="match status" value="1"/>
</dbReference>
<accession>A0A6N7VIZ9</accession>
<name>A0A6N7VIZ9_9FIRM</name>
<feature type="transmembrane region" description="Helical" evidence="6">
    <location>
        <begin position="43"/>
        <end position="61"/>
    </location>
</feature>
<dbReference type="SUPFAM" id="SSF81653">
    <property type="entry name" value="Calcium ATPase, transduction domain A"/>
    <property type="match status" value="1"/>
</dbReference>
<evidence type="ECO:0000256" key="1">
    <source>
        <dbReference type="ARBA" id="ARBA00004141"/>
    </source>
</evidence>
<keyword evidence="9" id="KW-1185">Reference proteome</keyword>
<evidence type="ECO:0000313" key="9">
    <source>
        <dbReference type="Proteomes" id="UP000434241"/>
    </source>
</evidence>
<dbReference type="InterPro" id="IPR023298">
    <property type="entry name" value="ATPase_P-typ_TM_dom_sf"/>
</dbReference>
<gene>
    <name evidence="8" type="ORF">FYJ55_05940</name>
</gene>
<dbReference type="Gene3D" id="1.20.1110.10">
    <property type="entry name" value="Calcium-transporting ATPase, transmembrane domain"/>
    <property type="match status" value="1"/>
</dbReference>
<dbReference type="Pfam" id="PF00122">
    <property type="entry name" value="E1-E2_ATPase"/>
    <property type="match status" value="1"/>
</dbReference>
<dbReference type="Gene3D" id="2.70.150.10">
    <property type="entry name" value="Calcium-transporting ATPase, cytoplasmic transduction domain A"/>
    <property type="match status" value="1"/>
</dbReference>
<feature type="transmembrane region" description="Helical" evidence="6">
    <location>
        <begin position="698"/>
        <end position="723"/>
    </location>
</feature>
<keyword evidence="4 6" id="KW-1133">Transmembrane helix</keyword>
<feature type="transmembrane region" description="Helical" evidence="6">
    <location>
        <begin position="574"/>
        <end position="592"/>
    </location>
</feature>
<dbReference type="Gene3D" id="3.40.1110.10">
    <property type="entry name" value="Calcium-transporting ATPase, cytoplasmic domain N"/>
    <property type="match status" value="1"/>
</dbReference>
<feature type="transmembrane region" description="Helical" evidence="6">
    <location>
        <begin position="222"/>
        <end position="246"/>
    </location>
</feature>
<dbReference type="SUPFAM" id="SSF81660">
    <property type="entry name" value="Metal cation-transporting ATPase, ATP-binding domain N"/>
    <property type="match status" value="1"/>
</dbReference>
<proteinExistence type="predicted"/>
<evidence type="ECO:0000256" key="3">
    <source>
        <dbReference type="ARBA" id="ARBA00022967"/>
    </source>
</evidence>
<dbReference type="GO" id="GO:0016887">
    <property type="term" value="F:ATP hydrolysis activity"/>
    <property type="evidence" value="ECO:0007669"/>
    <property type="project" value="InterPro"/>
</dbReference>
<dbReference type="RefSeq" id="WP_154556068.1">
    <property type="nucleotide sequence ID" value="NZ_JBQKEK010000027.1"/>
</dbReference>
<feature type="transmembrane region" description="Helical" evidence="6">
    <location>
        <begin position="639"/>
        <end position="656"/>
    </location>
</feature>
<dbReference type="GeneID" id="93158833"/>
<dbReference type="InterPro" id="IPR008250">
    <property type="entry name" value="ATPase_P-typ_transduc_dom_A_sf"/>
</dbReference>
<dbReference type="InterPro" id="IPR018303">
    <property type="entry name" value="ATPase_P-typ_P_site"/>
</dbReference>
<dbReference type="InterPro" id="IPR036412">
    <property type="entry name" value="HAD-like_sf"/>
</dbReference>
<dbReference type="NCBIfam" id="TIGR01494">
    <property type="entry name" value="ATPase_P-type"/>
    <property type="match status" value="2"/>
</dbReference>